<evidence type="ECO:0000256" key="1">
    <source>
        <dbReference type="SAM" id="MobiDB-lite"/>
    </source>
</evidence>
<proteinExistence type="predicted"/>
<feature type="region of interest" description="Disordered" evidence="1">
    <location>
        <begin position="245"/>
        <end position="265"/>
    </location>
</feature>
<name>A0ABR7SFV2_9ACTN</name>
<evidence type="ECO:0000313" key="2">
    <source>
        <dbReference type="EMBL" id="MBC9713864.1"/>
    </source>
</evidence>
<dbReference type="Proteomes" id="UP000642284">
    <property type="component" value="Unassembled WGS sequence"/>
</dbReference>
<protein>
    <submittedName>
        <fullName evidence="2">Uncharacterized protein</fullName>
    </submittedName>
</protein>
<comment type="caution">
    <text evidence="2">The sequence shown here is derived from an EMBL/GenBank/DDBJ whole genome shotgun (WGS) entry which is preliminary data.</text>
</comment>
<reference evidence="2 3" key="1">
    <citation type="submission" date="2020-08" db="EMBL/GenBank/DDBJ databases">
        <title>Genemic of Streptomyces polyaspartic.</title>
        <authorList>
            <person name="Liu W."/>
        </authorList>
    </citation>
    <scope>NUCLEOTIDE SEQUENCE [LARGE SCALE GENOMIC DNA]</scope>
    <source>
        <strain evidence="2 3">TRM66268-LWL</strain>
    </source>
</reference>
<evidence type="ECO:0000313" key="3">
    <source>
        <dbReference type="Proteomes" id="UP000642284"/>
    </source>
</evidence>
<accession>A0ABR7SFV2</accession>
<dbReference type="EMBL" id="JACTVJ010000006">
    <property type="protein sequence ID" value="MBC9713864.1"/>
    <property type="molecule type" value="Genomic_DNA"/>
</dbReference>
<sequence length="265" mass="28638">MVLRPREGTAAEPVSLRFRIGSGPEADPQARLILYRDGRPLPEGHWDVHIQQSVDGRSRRVHAGSVETSRLVGLSLPHPSGAGWASTIPYVTADGHLALRTWNRPEHAELDTVTATSEVLTVTGTLHGADTAGRGYRLAARMRGTDSVRFHTPCRIEAGHTFTADIALHQLAGLHPGHSAVWDIHLTPHDPGRSLRPARLFGDLPDRKGIDQFPAAHLALPHGSLTVQAQLTADNNLALRTHISTRPRPAAELGGARQDSPHPAL</sequence>
<gene>
    <name evidence="2" type="ORF">H9Y04_14935</name>
</gene>
<organism evidence="2 3">
    <name type="scientific">Streptomyces polyasparticus</name>
    <dbReference type="NCBI Taxonomy" id="2767826"/>
    <lineage>
        <taxon>Bacteria</taxon>
        <taxon>Bacillati</taxon>
        <taxon>Actinomycetota</taxon>
        <taxon>Actinomycetes</taxon>
        <taxon>Kitasatosporales</taxon>
        <taxon>Streptomycetaceae</taxon>
        <taxon>Streptomyces</taxon>
    </lineage>
</organism>
<dbReference type="RefSeq" id="WP_187814298.1">
    <property type="nucleotide sequence ID" value="NZ_JACTVJ010000006.1"/>
</dbReference>
<keyword evidence="3" id="KW-1185">Reference proteome</keyword>